<keyword evidence="8" id="KW-1185">Reference proteome</keyword>
<dbReference type="InterPro" id="IPR001841">
    <property type="entry name" value="Znf_RING"/>
</dbReference>
<evidence type="ECO:0000256" key="2">
    <source>
        <dbReference type="ARBA" id="ARBA00022771"/>
    </source>
</evidence>
<dbReference type="GO" id="GO:0016925">
    <property type="term" value="P:protein sumoylation"/>
    <property type="evidence" value="ECO:0007669"/>
    <property type="project" value="TreeGrafter"/>
</dbReference>
<dbReference type="GO" id="GO:0000795">
    <property type="term" value="C:synaptonemal complex"/>
    <property type="evidence" value="ECO:0007669"/>
    <property type="project" value="InterPro"/>
</dbReference>
<dbReference type="PROSITE" id="PS00518">
    <property type="entry name" value="ZF_RING_1"/>
    <property type="match status" value="1"/>
</dbReference>
<sequence length="434" mass="47856">MDWVHCNKCTAIGNRGGSYWFTSCGHIICTNCIKQGGPSPGHKSVCIICQKTASIMEINRSMRPEIVALFKPPRELVTESSQRLKAAMDLQNTHRQSLFKKLHEKYERAVRYAKVTQAEMAKRDGREKALLTERDELKQELETSSEHIRRLKEREHEIQRLRKSPSRRSGLSPHRKRIAYPSLNGNTPITSLSFLGCGAMSTPNEPGLNYNYAAENAMNFGLRNENNNEDHNIEALFRTQNAQEETPIAGPAFYSGGLLNSLNISNLLSNMNSSSNGGFGPSATPLSSSPSANNGTPNSNDNDNGTSPLDSAASLMQQRWTKAQMDAAVAAATILLAITGNNGGLKQQEESLTDSAMETDAKSGPPTTSVSSSTPTLAADVNMEDRETHSPRGNHWIHLGTFDSETEMQIVRNKEKVSKRRTEQLKNGVKVLWI</sequence>
<evidence type="ECO:0000313" key="8">
    <source>
        <dbReference type="Proteomes" id="UP000050741"/>
    </source>
</evidence>
<accession>A0A183CH91</accession>
<feature type="compositionally biased region" description="Low complexity" evidence="6">
    <location>
        <begin position="365"/>
        <end position="376"/>
    </location>
</feature>
<evidence type="ECO:0000256" key="1">
    <source>
        <dbReference type="ARBA" id="ARBA00022723"/>
    </source>
</evidence>
<keyword evidence="1" id="KW-0479">Metal-binding</keyword>
<dbReference type="PANTHER" id="PTHR22663:SF17">
    <property type="entry name" value="RING FINGER PROTEIN NARYA-RELATED"/>
    <property type="match status" value="1"/>
</dbReference>
<dbReference type="Pfam" id="PF14634">
    <property type="entry name" value="zf-RING_5"/>
    <property type="match status" value="1"/>
</dbReference>
<keyword evidence="4" id="KW-0469">Meiosis</keyword>
<protein>
    <submittedName>
        <fullName evidence="9">RING-type domain-containing protein</fullName>
    </submittedName>
</protein>
<dbReference type="InterPro" id="IPR017907">
    <property type="entry name" value="Znf_RING_CS"/>
</dbReference>
<organism evidence="8 9">
    <name type="scientific">Globodera pallida</name>
    <name type="common">Potato cyst nematode worm</name>
    <name type="synonym">Heterodera pallida</name>
    <dbReference type="NCBI Taxonomy" id="36090"/>
    <lineage>
        <taxon>Eukaryota</taxon>
        <taxon>Metazoa</taxon>
        <taxon>Ecdysozoa</taxon>
        <taxon>Nematoda</taxon>
        <taxon>Chromadorea</taxon>
        <taxon>Rhabditida</taxon>
        <taxon>Tylenchina</taxon>
        <taxon>Tylenchomorpha</taxon>
        <taxon>Tylenchoidea</taxon>
        <taxon>Heteroderidae</taxon>
        <taxon>Heteroderinae</taxon>
        <taxon>Globodera</taxon>
    </lineage>
</organism>
<reference evidence="9" key="3">
    <citation type="submission" date="2016-06" db="UniProtKB">
        <authorList>
            <consortium name="WormBaseParasite"/>
        </authorList>
    </citation>
    <scope>IDENTIFICATION</scope>
</reference>
<proteinExistence type="predicted"/>
<dbReference type="WBParaSite" id="GPLIN_001224700">
    <property type="protein sequence ID" value="GPLIN_001224700"/>
    <property type="gene ID" value="GPLIN_001224700"/>
</dbReference>
<evidence type="ECO:0000256" key="3">
    <source>
        <dbReference type="ARBA" id="ARBA00022833"/>
    </source>
</evidence>
<keyword evidence="2 5" id="KW-0863">Zinc-finger</keyword>
<dbReference type="GO" id="GO:0007131">
    <property type="term" value="P:reciprocal meiotic recombination"/>
    <property type="evidence" value="ECO:0007669"/>
    <property type="project" value="InterPro"/>
</dbReference>
<name>A0A183CH91_GLOPA</name>
<evidence type="ECO:0000256" key="6">
    <source>
        <dbReference type="SAM" id="MobiDB-lite"/>
    </source>
</evidence>
<reference evidence="8" key="1">
    <citation type="submission" date="2013-12" db="EMBL/GenBank/DDBJ databases">
        <authorList>
            <person name="Aslett M."/>
        </authorList>
    </citation>
    <scope>NUCLEOTIDE SEQUENCE [LARGE SCALE GENOMIC DNA]</scope>
    <source>
        <strain evidence="8">Lindley</strain>
    </source>
</reference>
<dbReference type="PANTHER" id="PTHR22663">
    <property type="entry name" value="RING FINGER PROTEIN NARYA-RELATED"/>
    <property type="match status" value="1"/>
</dbReference>
<feature type="region of interest" description="Disordered" evidence="6">
    <location>
        <begin position="346"/>
        <end position="376"/>
    </location>
</feature>
<dbReference type="Proteomes" id="UP000050741">
    <property type="component" value="Unassembled WGS sequence"/>
</dbReference>
<evidence type="ECO:0000313" key="9">
    <source>
        <dbReference type="WBParaSite" id="GPLIN_001224700"/>
    </source>
</evidence>
<evidence type="ECO:0000259" key="7">
    <source>
        <dbReference type="PROSITE" id="PS50089"/>
    </source>
</evidence>
<keyword evidence="3" id="KW-0862">Zinc</keyword>
<dbReference type="GO" id="GO:0019789">
    <property type="term" value="F:SUMO transferase activity"/>
    <property type="evidence" value="ECO:0007669"/>
    <property type="project" value="InterPro"/>
</dbReference>
<feature type="region of interest" description="Disordered" evidence="6">
    <location>
        <begin position="276"/>
        <end position="310"/>
    </location>
</feature>
<dbReference type="PROSITE" id="PS50089">
    <property type="entry name" value="ZF_RING_2"/>
    <property type="match status" value="1"/>
</dbReference>
<dbReference type="GO" id="GO:0007129">
    <property type="term" value="P:homologous chromosome pairing at meiosis"/>
    <property type="evidence" value="ECO:0007669"/>
    <property type="project" value="TreeGrafter"/>
</dbReference>
<reference evidence="8" key="2">
    <citation type="submission" date="2014-05" db="EMBL/GenBank/DDBJ databases">
        <title>The genome and life-stage specific transcriptomes of Globodera pallida elucidate key aspects of plant parasitism by a cyst nematode.</title>
        <authorList>
            <person name="Cotton J.A."/>
            <person name="Lilley C.J."/>
            <person name="Jones L.M."/>
            <person name="Kikuchi T."/>
            <person name="Reid A.J."/>
            <person name="Thorpe P."/>
            <person name="Tsai I.J."/>
            <person name="Beasley H."/>
            <person name="Blok V."/>
            <person name="Cock P.J.A."/>
            <person name="Van den Akker S.E."/>
            <person name="Holroyd N."/>
            <person name="Hunt M."/>
            <person name="Mantelin S."/>
            <person name="Naghra H."/>
            <person name="Pain A."/>
            <person name="Palomares-Rius J.E."/>
            <person name="Zarowiecki M."/>
            <person name="Berriman M."/>
            <person name="Jones J.T."/>
            <person name="Urwin P.E."/>
        </authorList>
    </citation>
    <scope>NUCLEOTIDE SEQUENCE [LARGE SCALE GENOMIC DNA]</scope>
    <source>
        <strain evidence="8">Lindley</strain>
    </source>
</reference>
<evidence type="ECO:0000256" key="4">
    <source>
        <dbReference type="ARBA" id="ARBA00023254"/>
    </source>
</evidence>
<feature type="region of interest" description="Disordered" evidence="6">
    <location>
        <begin position="152"/>
        <end position="183"/>
    </location>
</feature>
<dbReference type="GO" id="GO:0008270">
    <property type="term" value="F:zinc ion binding"/>
    <property type="evidence" value="ECO:0007669"/>
    <property type="project" value="UniProtKB-KW"/>
</dbReference>
<feature type="domain" description="RING-type" evidence="7">
    <location>
        <begin position="6"/>
        <end position="50"/>
    </location>
</feature>
<dbReference type="AlphaFoldDB" id="A0A183CH91"/>
<feature type="compositionally biased region" description="Low complexity" evidence="6">
    <location>
        <begin position="276"/>
        <end position="308"/>
    </location>
</feature>
<dbReference type="InterPro" id="IPR042123">
    <property type="entry name" value="Zip3/RNF212-like"/>
</dbReference>
<evidence type="ECO:0000256" key="5">
    <source>
        <dbReference type="PROSITE-ProRule" id="PRU00175"/>
    </source>
</evidence>